<sequence length="211" mass="23751">MKVKQRLAGKWHEQHQRPRGQLGRVVGERMIQQHQPETDWTLELLDIQPTDTVLEVGFGAGRGIMLAAAKASAGRVMGIDLSETMVQVATKRNAQAIQAGRVVLKQGDLATLPFEDQQFDKVMTIHTFYFWPEPSQIVQELRRVLRPGGKMIVTLATGMLNAQGVEELWPLQATLEEQVVPDMLRNGFKVARLERGPFSRQYNNVALIGER</sequence>
<organism evidence="4 5">
    <name type="scientific">Ktedonobacter robiniae</name>
    <dbReference type="NCBI Taxonomy" id="2778365"/>
    <lineage>
        <taxon>Bacteria</taxon>
        <taxon>Bacillati</taxon>
        <taxon>Chloroflexota</taxon>
        <taxon>Ktedonobacteria</taxon>
        <taxon>Ktedonobacterales</taxon>
        <taxon>Ktedonobacteraceae</taxon>
        <taxon>Ktedonobacter</taxon>
    </lineage>
</organism>
<comment type="caution">
    <text evidence="4">The sequence shown here is derived from an EMBL/GenBank/DDBJ whole genome shotgun (WGS) entry which is preliminary data.</text>
</comment>
<protein>
    <recommendedName>
        <fullName evidence="3">Methyltransferase type 11 domain-containing protein</fullName>
    </recommendedName>
</protein>
<gene>
    <name evidence="4" type="ORF">KSB_53530</name>
</gene>
<dbReference type="InterPro" id="IPR029063">
    <property type="entry name" value="SAM-dependent_MTases_sf"/>
</dbReference>
<keyword evidence="5" id="KW-1185">Reference proteome</keyword>
<reference evidence="4 5" key="1">
    <citation type="journal article" date="2021" name="Int. J. Syst. Evol. Microbiol.">
        <title>Reticulibacter mediterranei gen. nov., sp. nov., within the new family Reticulibacteraceae fam. nov., and Ktedonospora formicarum gen. nov., sp. nov., Ktedonobacter robiniae sp. nov., Dictyobacter formicarum sp. nov. and Dictyobacter arantiisoli sp. nov., belonging to the class Ktedonobacteria.</title>
        <authorList>
            <person name="Yabe S."/>
            <person name="Zheng Y."/>
            <person name="Wang C.M."/>
            <person name="Sakai Y."/>
            <person name="Abe K."/>
            <person name="Yokota A."/>
            <person name="Donadio S."/>
            <person name="Cavaletti L."/>
            <person name="Monciardini P."/>
        </authorList>
    </citation>
    <scope>NUCLEOTIDE SEQUENCE [LARGE SCALE GENOMIC DNA]</scope>
    <source>
        <strain evidence="4 5">SOSP1-30</strain>
    </source>
</reference>
<dbReference type="EMBL" id="BNJG01000002">
    <property type="protein sequence ID" value="GHO56878.1"/>
    <property type="molecule type" value="Genomic_DNA"/>
</dbReference>
<evidence type="ECO:0000256" key="2">
    <source>
        <dbReference type="SAM" id="MobiDB-lite"/>
    </source>
</evidence>
<dbReference type="Pfam" id="PF08241">
    <property type="entry name" value="Methyltransf_11"/>
    <property type="match status" value="1"/>
</dbReference>
<feature type="region of interest" description="Disordered" evidence="2">
    <location>
        <begin position="1"/>
        <end position="20"/>
    </location>
</feature>
<evidence type="ECO:0000259" key="3">
    <source>
        <dbReference type="Pfam" id="PF08241"/>
    </source>
</evidence>
<dbReference type="RefSeq" id="WP_201373331.1">
    <property type="nucleotide sequence ID" value="NZ_BNJG01000002.1"/>
</dbReference>
<feature type="domain" description="Methyltransferase type 11" evidence="3">
    <location>
        <begin position="54"/>
        <end position="153"/>
    </location>
</feature>
<dbReference type="Gene3D" id="3.40.50.150">
    <property type="entry name" value="Vaccinia Virus protein VP39"/>
    <property type="match status" value="1"/>
</dbReference>
<keyword evidence="1" id="KW-0808">Transferase</keyword>
<evidence type="ECO:0000313" key="5">
    <source>
        <dbReference type="Proteomes" id="UP000654345"/>
    </source>
</evidence>
<dbReference type="InterPro" id="IPR050447">
    <property type="entry name" value="Erg6_SMT_methyltransf"/>
</dbReference>
<dbReference type="Proteomes" id="UP000654345">
    <property type="component" value="Unassembled WGS sequence"/>
</dbReference>
<accession>A0ABQ3UVT1</accession>
<dbReference type="CDD" id="cd02440">
    <property type="entry name" value="AdoMet_MTases"/>
    <property type="match status" value="1"/>
</dbReference>
<evidence type="ECO:0000313" key="4">
    <source>
        <dbReference type="EMBL" id="GHO56878.1"/>
    </source>
</evidence>
<proteinExistence type="predicted"/>
<evidence type="ECO:0000256" key="1">
    <source>
        <dbReference type="ARBA" id="ARBA00022679"/>
    </source>
</evidence>
<dbReference type="PANTHER" id="PTHR44068">
    <property type="entry name" value="ZGC:194242"/>
    <property type="match status" value="1"/>
</dbReference>
<dbReference type="SUPFAM" id="SSF53335">
    <property type="entry name" value="S-adenosyl-L-methionine-dependent methyltransferases"/>
    <property type="match status" value="1"/>
</dbReference>
<dbReference type="PANTHER" id="PTHR44068:SF1">
    <property type="entry name" value="HYPOTHETICAL LOC100005854"/>
    <property type="match status" value="1"/>
</dbReference>
<dbReference type="InterPro" id="IPR013216">
    <property type="entry name" value="Methyltransf_11"/>
</dbReference>
<name>A0ABQ3UVT1_9CHLR</name>